<feature type="compositionally biased region" description="Basic and acidic residues" evidence="5">
    <location>
        <begin position="1159"/>
        <end position="1179"/>
    </location>
</feature>
<feature type="compositionally biased region" description="Low complexity" evidence="5">
    <location>
        <begin position="1876"/>
        <end position="1888"/>
    </location>
</feature>
<feature type="compositionally biased region" description="Basic and acidic residues" evidence="5">
    <location>
        <begin position="10"/>
        <end position="27"/>
    </location>
</feature>
<evidence type="ECO:0000259" key="6">
    <source>
        <dbReference type="Pfam" id="PF11262"/>
    </source>
</evidence>
<name>A0A8K0R8D4_9PLEO</name>
<proteinExistence type="inferred from homology"/>
<dbReference type="GO" id="GO:0000445">
    <property type="term" value="C:THO complex part of transcription export complex"/>
    <property type="evidence" value="ECO:0007669"/>
    <property type="project" value="TreeGrafter"/>
</dbReference>
<dbReference type="PANTHER" id="PTHR21597:SF0">
    <property type="entry name" value="THO COMPLEX SUBUNIT 2"/>
    <property type="match status" value="1"/>
</dbReference>
<feature type="compositionally biased region" description="Basic and acidic residues" evidence="5">
    <location>
        <begin position="1734"/>
        <end position="1750"/>
    </location>
</feature>
<dbReference type="PANTHER" id="PTHR21597">
    <property type="entry name" value="THO2 PROTEIN"/>
    <property type="match status" value="1"/>
</dbReference>
<feature type="domain" description="THO complex subunitTHOC2 N-terminal" evidence="7">
    <location>
        <begin position="855"/>
        <end position="930"/>
    </location>
</feature>
<dbReference type="EMBL" id="JAGMVJ010000009">
    <property type="protein sequence ID" value="KAH7087377.1"/>
    <property type="molecule type" value="Genomic_DNA"/>
</dbReference>
<feature type="compositionally biased region" description="Basic and acidic residues" evidence="5">
    <location>
        <begin position="537"/>
        <end position="547"/>
    </location>
</feature>
<feature type="domain" description="THO complex subunitTHOC2 C-terminal" evidence="6">
    <location>
        <begin position="1227"/>
        <end position="1531"/>
    </location>
</feature>
<feature type="compositionally biased region" description="Polar residues" evidence="5">
    <location>
        <begin position="1569"/>
        <end position="1579"/>
    </location>
</feature>
<dbReference type="InterPro" id="IPR040007">
    <property type="entry name" value="Tho2"/>
</dbReference>
<comment type="similarity">
    <text evidence="2">Belongs to the THOC2 family.</text>
</comment>
<comment type="subcellular location">
    <subcellularLocation>
        <location evidence="1">Nucleus</location>
    </subcellularLocation>
</comment>
<dbReference type="Pfam" id="PF16134">
    <property type="entry name" value="THOC2_N"/>
    <property type="match status" value="1"/>
</dbReference>
<dbReference type="GO" id="GO:0006406">
    <property type="term" value="P:mRNA export from nucleus"/>
    <property type="evidence" value="ECO:0007669"/>
    <property type="project" value="InterPro"/>
</dbReference>
<feature type="compositionally biased region" description="Polar residues" evidence="5">
    <location>
        <begin position="1527"/>
        <end position="1538"/>
    </location>
</feature>
<dbReference type="Pfam" id="PF11262">
    <property type="entry name" value="Tho2"/>
    <property type="match status" value="1"/>
</dbReference>
<dbReference type="GO" id="GO:0006397">
    <property type="term" value="P:mRNA processing"/>
    <property type="evidence" value="ECO:0007669"/>
    <property type="project" value="InterPro"/>
</dbReference>
<dbReference type="InterPro" id="IPR021418">
    <property type="entry name" value="THO_THOC2_C"/>
</dbReference>
<keyword evidence="4" id="KW-0539">Nucleus</keyword>
<dbReference type="Pfam" id="PF11732">
    <property type="entry name" value="Thoc2"/>
    <property type="match status" value="1"/>
</dbReference>
<feature type="compositionally biased region" description="Polar residues" evidence="5">
    <location>
        <begin position="69"/>
        <end position="90"/>
    </location>
</feature>
<feature type="compositionally biased region" description="Basic and acidic residues" evidence="5">
    <location>
        <begin position="1846"/>
        <end position="1872"/>
    </location>
</feature>
<feature type="region of interest" description="Disordered" evidence="5">
    <location>
        <begin position="1513"/>
        <end position="2355"/>
    </location>
</feature>
<comment type="caution">
    <text evidence="9">The sequence shown here is derived from an EMBL/GenBank/DDBJ whole genome shotgun (WGS) entry which is preliminary data.</text>
</comment>
<feature type="compositionally biased region" description="Basic and acidic residues" evidence="5">
    <location>
        <begin position="1809"/>
        <end position="1825"/>
    </location>
</feature>
<dbReference type="InterPro" id="IPR021726">
    <property type="entry name" value="THO_THOC2_N"/>
</dbReference>
<evidence type="ECO:0000256" key="3">
    <source>
        <dbReference type="ARBA" id="ARBA00019596"/>
    </source>
</evidence>
<protein>
    <recommendedName>
        <fullName evidence="3">THO complex subunit 2</fullName>
    </recommendedName>
</protein>
<evidence type="ECO:0000313" key="10">
    <source>
        <dbReference type="Proteomes" id="UP000813461"/>
    </source>
</evidence>
<reference evidence="9" key="1">
    <citation type="journal article" date="2021" name="Nat. Commun.">
        <title>Genetic determinants of endophytism in the Arabidopsis root mycobiome.</title>
        <authorList>
            <person name="Mesny F."/>
            <person name="Miyauchi S."/>
            <person name="Thiergart T."/>
            <person name="Pickel B."/>
            <person name="Atanasova L."/>
            <person name="Karlsson M."/>
            <person name="Huettel B."/>
            <person name="Barry K.W."/>
            <person name="Haridas S."/>
            <person name="Chen C."/>
            <person name="Bauer D."/>
            <person name="Andreopoulos W."/>
            <person name="Pangilinan J."/>
            <person name="LaButti K."/>
            <person name="Riley R."/>
            <person name="Lipzen A."/>
            <person name="Clum A."/>
            <person name="Drula E."/>
            <person name="Henrissat B."/>
            <person name="Kohler A."/>
            <person name="Grigoriev I.V."/>
            <person name="Martin F.M."/>
            <person name="Hacquard S."/>
        </authorList>
    </citation>
    <scope>NUCLEOTIDE SEQUENCE</scope>
    <source>
        <strain evidence="9">MPI-SDFR-AT-0120</strain>
    </source>
</reference>
<feature type="compositionally biased region" description="Basic and acidic residues" evidence="5">
    <location>
        <begin position="2332"/>
        <end position="2342"/>
    </location>
</feature>
<feature type="compositionally biased region" description="Basic and acidic residues" evidence="5">
    <location>
        <begin position="1901"/>
        <end position="1961"/>
    </location>
</feature>
<feature type="compositionally biased region" description="Basic and acidic residues" evidence="5">
    <location>
        <begin position="1714"/>
        <end position="1726"/>
    </location>
</feature>
<dbReference type="Proteomes" id="UP000813461">
    <property type="component" value="Unassembled WGS sequence"/>
</dbReference>
<dbReference type="GO" id="GO:0003729">
    <property type="term" value="F:mRNA binding"/>
    <property type="evidence" value="ECO:0007669"/>
    <property type="project" value="TreeGrafter"/>
</dbReference>
<feature type="compositionally biased region" description="Basic and acidic residues" evidence="5">
    <location>
        <begin position="2210"/>
        <end position="2248"/>
    </location>
</feature>
<feature type="compositionally biased region" description="Basic and acidic residues" evidence="5">
    <location>
        <begin position="1625"/>
        <end position="1651"/>
    </location>
</feature>
<feature type="region of interest" description="Disordered" evidence="5">
    <location>
        <begin position="537"/>
        <end position="600"/>
    </location>
</feature>
<evidence type="ECO:0000259" key="8">
    <source>
        <dbReference type="Pfam" id="PF16134"/>
    </source>
</evidence>
<accession>A0A8K0R8D4</accession>
<evidence type="ECO:0000259" key="7">
    <source>
        <dbReference type="Pfam" id="PF11732"/>
    </source>
</evidence>
<evidence type="ECO:0000256" key="5">
    <source>
        <dbReference type="SAM" id="MobiDB-lite"/>
    </source>
</evidence>
<feature type="compositionally biased region" description="Basic and acidic residues" evidence="5">
    <location>
        <begin position="571"/>
        <end position="598"/>
    </location>
</feature>
<keyword evidence="10" id="KW-1185">Reference proteome</keyword>
<feature type="region of interest" description="Disordered" evidence="5">
    <location>
        <begin position="1"/>
        <end position="123"/>
    </location>
</feature>
<evidence type="ECO:0000256" key="1">
    <source>
        <dbReference type="ARBA" id="ARBA00004123"/>
    </source>
</evidence>
<gene>
    <name evidence="9" type="ORF">FB567DRAFT_579485</name>
</gene>
<feature type="compositionally biased region" description="Low complexity" evidence="5">
    <location>
        <begin position="2095"/>
        <end position="2111"/>
    </location>
</feature>
<evidence type="ECO:0000313" key="9">
    <source>
        <dbReference type="EMBL" id="KAH7087377.1"/>
    </source>
</evidence>
<feature type="compositionally biased region" description="Basic and acidic residues" evidence="5">
    <location>
        <begin position="2255"/>
        <end position="2323"/>
    </location>
</feature>
<sequence>MAPPKRKRPDRQYSQDNERPSPHRPEQLRMGMSHNHNHNHNQQSQQGSPRGGGNQRRQSRNGGRGGSSVPQSPNVSHASPTAMSPPANSFPSSRPPQAAQSAPAPPSSQPAVPTATRDVPESNEYLTPQRVARWNAEARSAIVQAAASAQRDGDVLTLSVIFHEIIEAALDHQMAATELGSLVRDIVAAPSDDDVDPVSTFLDTLSSLTLDKDKQALAQQMLMATDLDVSRMRNELESDLLGSLGLVRDSFGKMAVRKATHALYRQSNYNLLREETEGYSKLMTEYFTTVQSKPPTRESINQTYQRVNALIGAFDLDIGRVLDVTLDVFANLIVKHNKFFVKLLRSTAWWPEVRGMDGIEWEEPDVKTLPSWAEPESDVWYCSEEEKEEQAQLREQRDKKFWKRVGELGERAGIQAYFELGARRITTNNRPPDLTTPAEGAPLSKQQAARKWADEWIEQTGTLPPPSNDIAAQLLGFKLRFYASDTRDAQDNLPDNLVHLAALLIKVGFMSLLDLYPHLYPREEDMAAHKEKLLKAKKEKEAKERGAVRNALTMSGALPDDTPPGPPAVSRLRDAASKSESERSTPAKSDDAAERKNSLPEPVDQKYQLLKSLLCIGAIPESLFILGRHPWLIDVYPDLNDLLCRIAHRSLSKMYEATRPPADLVPVAVKGSGLKIAPRPCDYIPRKMLKWPKLDARDAGFVGGEDYKFYWEEWIDNVPVCQDVDDVVKFCTSFLGLLGPECGKDIVLLTKIVRIARKSYADDPSETNRKRWVDFCATFIAPALSFTGSNPGIVNEVWALIKHFDTATRYSIYQQWFTATKPASLRAQFEKVAAKTKYDLDRVAASNTKEYGRKIAKISYASPGIVFQLTLKRLISYPNMIDTLVECVKYLTLLGYDCLTWTLVNFFLRPEKGGTQDDGMLAAPWLKNIASFVGKAYHRHAFMDPTPVLQYITHQLLQTEGELFMLDVLEQILQHMGGISIGGALSENMILSLCAGPMLRKFAYTFYLKDNRHLSASSAKRLARYLKETGLAPQILVALAQHVEAYAYRDDQQDAPDKVVLFNLDKMRANLLQYLEFLRTYFSEDDFDNLFPGPIAMIADYGVEPEIAFTVARGSIAAKADESRTRKRLVPPRSERQSNGDIAMSDADEKTGTNGPTSADKETDSTIKDVSKTEDAEDVEMKDISATDAASGALVPIDTHKSANPAIESLAEQLKLGLPETFGEHPCVSFYITFWQLSLPNVDHEGFKDPYRGIIGHYERKLPPPVPERRGYNPSVPRKETDEMRQAKIDIGKLQIEEQEVIMASNLTQTHLRLEMRTWFDGVPMLNARSDALHSALLQDCFIPRSRMSLEDAQFAAAMLKFMHNSGVPGFRTAKLLDLLFNANKLACIVRMYSDDEAFAFGRFLNSILRELFRWHENKDDAYAKSAHGPDKKLPGFGRRFDSDRNPLDHLQYADFCNLLYKWHKALFAALKSCLDSGDFQQIRNSLVILTACSGSFPKVDTMAKELETTIRTMSKEDPREDVKTAAGSSLASFNKPMQSEWKFRNLPEPAETAVPTNGTNEAAGKTGKTPQPSDSTTAKLKPTAPAFKPRTDTSNGASRSSSEKPDAGPQDRAPSTPVATSSSGRDRETLKASIDRPDNRLAATPKDETATSRSNAGTSAPPVRASPVPPRPEGRNTPQPAAVGKPAHMLPTRPDPQPNRFRQPDRPGSGPDRPMEYGQHSRYDNRPPPNDYGRLDRPGDAARPREGSPGRRGRPMTGGRTPERLPSANEHRDWSVREPREYEDRSMRVPPRDVRDSRGPPGRPTTWKPRDTREVGYLRDRPDSRGQAAPPVMDTRRIASSSSLAHDHNSHRHELPPSHAHHGQERNDHGPSRPSPAATSPTTEGPTVNPARAALINQEQHGRPEPPRPDRDSRRDRVPRPQSPRRGEERPREERYADERGPSGYHGRNEMPREHGDERGLPPLPHPSARNVRDEPGTITPTGPRGGRNEPPSPAGASREMFQPPRPSRGAQDPNYGRLNQPSESMPPSGPRSDRPQSQPQQSVAPPPSGPASSTPVGIHPSRMSNIDRAPAGPALQTNMPPSGPRGSGRAAQGSLPSPSSRGPPTGPAGNDRGPRGRNALGAVNNILTQNAPPPDLRANDRSATGPNPPVRGRGSTRANGPPETAGGTSSPMPPPSQHGTPSSRNEGQHGRSNRMDNPAGRMEGPPVDEGRLESRGHRESRRGERSGRDRSHSPDRADRRPEERSGRNGPPRVEGEERGSERDRGSGREKRGSDRESSSRREREREGERSTREPRESRDGSRRDRGSRDDGRPSGRDDRRSRGGAVVAADDGRKRGRDPQDQGQGHGDPKRRR</sequence>
<feature type="region of interest" description="Disordered" evidence="5">
    <location>
        <begin position="1121"/>
        <end position="1179"/>
    </location>
</feature>
<evidence type="ECO:0000256" key="2">
    <source>
        <dbReference type="ARBA" id="ARBA00007857"/>
    </source>
</evidence>
<dbReference type="InterPro" id="IPR032302">
    <property type="entry name" value="THOC2_N"/>
</dbReference>
<organism evidence="9 10">
    <name type="scientific">Paraphoma chrysanthemicola</name>
    <dbReference type="NCBI Taxonomy" id="798071"/>
    <lineage>
        <taxon>Eukaryota</taxon>
        <taxon>Fungi</taxon>
        <taxon>Dikarya</taxon>
        <taxon>Ascomycota</taxon>
        <taxon>Pezizomycotina</taxon>
        <taxon>Dothideomycetes</taxon>
        <taxon>Pleosporomycetidae</taxon>
        <taxon>Pleosporales</taxon>
        <taxon>Pleosporineae</taxon>
        <taxon>Phaeosphaeriaceae</taxon>
        <taxon>Paraphoma</taxon>
    </lineage>
</organism>
<feature type="compositionally biased region" description="Basic and acidic residues" evidence="5">
    <location>
        <begin position="1770"/>
        <end position="1799"/>
    </location>
</feature>
<feature type="domain" description="THO complex subunit 2 N-terminal" evidence="8">
    <location>
        <begin position="126"/>
        <end position="853"/>
    </location>
</feature>
<feature type="compositionally biased region" description="Basic and acidic residues" evidence="5">
    <location>
        <begin position="1513"/>
        <end position="1524"/>
    </location>
</feature>
<dbReference type="OrthoDB" id="29024at2759"/>
<feature type="compositionally biased region" description="Low complexity" evidence="5">
    <location>
        <begin position="91"/>
        <end position="102"/>
    </location>
</feature>
<evidence type="ECO:0000256" key="4">
    <source>
        <dbReference type="ARBA" id="ARBA00023242"/>
    </source>
</evidence>